<dbReference type="OrthoDB" id="5740805at2"/>
<evidence type="ECO:0000256" key="1">
    <source>
        <dbReference type="SAM" id="Phobius"/>
    </source>
</evidence>
<sequence length="69" mass="7579">MKMQLILKLVAIWIAMSISLIVHAHEGHAPSGVVHDLHHALWVAMALAVSAVAVFLLRKSSNKQEKSED</sequence>
<keyword evidence="1" id="KW-0472">Membrane</keyword>
<dbReference type="AlphaFoldDB" id="A0A1Q2M2C8"/>
<gene>
    <name evidence="3" type="ORF">Mag101_02825</name>
</gene>
<organism evidence="3 4">
    <name type="scientific">Microbulbifer agarilyticus</name>
    <dbReference type="NCBI Taxonomy" id="260552"/>
    <lineage>
        <taxon>Bacteria</taxon>
        <taxon>Pseudomonadati</taxon>
        <taxon>Pseudomonadota</taxon>
        <taxon>Gammaproteobacteria</taxon>
        <taxon>Cellvibrionales</taxon>
        <taxon>Microbulbiferaceae</taxon>
        <taxon>Microbulbifer</taxon>
    </lineage>
</organism>
<dbReference type="RefSeq" id="WP_077400496.1">
    <property type="nucleotide sequence ID" value="NZ_CP019650.1"/>
</dbReference>
<dbReference type="Proteomes" id="UP000188219">
    <property type="component" value="Chromosome"/>
</dbReference>
<dbReference type="EMBL" id="CP019650">
    <property type="protein sequence ID" value="AQQ66698.1"/>
    <property type="molecule type" value="Genomic_DNA"/>
</dbReference>
<evidence type="ECO:0000313" key="4">
    <source>
        <dbReference type="Proteomes" id="UP000188219"/>
    </source>
</evidence>
<feature type="chain" id="PRO_5013043579" evidence="2">
    <location>
        <begin position="25"/>
        <end position="69"/>
    </location>
</feature>
<feature type="transmembrane region" description="Helical" evidence="1">
    <location>
        <begin position="40"/>
        <end position="57"/>
    </location>
</feature>
<reference evidence="3" key="1">
    <citation type="submission" date="2017-02" db="EMBL/GenBank/DDBJ databases">
        <title>Genome of Microbulbifer agarilyticus GP101.</title>
        <authorList>
            <person name="Jung J."/>
            <person name="Bae S.S."/>
            <person name="Baek K."/>
        </authorList>
    </citation>
    <scope>NUCLEOTIDE SEQUENCE [LARGE SCALE GENOMIC DNA]</scope>
    <source>
        <strain evidence="3">GP101</strain>
    </source>
</reference>
<keyword evidence="1" id="KW-1133">Transmembrane helix</keyword>
<dbReference type="KEGG" id="maga:Mag101_02825"/>
<evidence type="ECO:0000256" key="2">
    <source>
        <dbReference type="SAM" id="SignalP"/>
    </source>
</evidence>
<proteinExistence type="predicted"/>
<protein>
    <submittedName>
        <fullName evidence="3">Uncharacterized protein</fullName>
    </submittedName>
</protein>
<keyword evidence="4" id="KW-1185">Reference proteome</keyword>
<keyword evidence="1" id="KW-0812">Transmembrane</keyword>
<name>A0A1Q2M2C8_9GAMM</name>
<dbReference type="STRING" id="260552.Mag101_02825"/>
<keyword evidence="2" id="KW-0732">Signal</keyword>
<feature type="signal peptide" evidence="2">
    <location>
        <begin position="1"/>
        <end position="24"/>
    </location>
</feature>
<evidence type="ECO:0000313" key="3">
    <source>
        <dbReference type="EMBL" id="AQQ66698.1"/>
    </source>
</evidence>
<accession>A0A1Q2M2C8</accession>